<organism evidence="2 3">
    <name type="scientific">Thalassiosira pseudonana</name>
    <name type="common">Marine diatom</name>
    <name type="synonym">Cyclotella nana</name>
    <dbReference type="NCBI Taxonomy" id="35128"/>
    <lineage>
        <taxon>Eukaryota</taxon>
        <taxon>Sar</taxon>
        <taxon>Stramenopiles</taxon>
        <taxon>Ochrophyta</taxon>
        <taxon>Bacillariophyta</taxon>
        <taxon>Coscinodiscophyceae</taxon>
        <taxon>Thalassiosirophycidae</taxon>
        <taxon>Thalassiosirales</taxon>
        <taxon>Thalassiosiraceae</taxon>
        <taxon>Thalassiosira</taxon>
    </lineage>
</organism>
<dbReference type="GeneID" id="7446104"/>
<dbReference type="OMA" id="TFSKQQY"/>
<evidence type="ECO:0000313" key="2">
    <source>
        <dbReference type="EMBL" id="EED93362.1"/>
    </source>
</evidence>
<dbReference type="AlphaFoldDB" id="B8BZI4"/>
<dbReference type="EMBL" id="CM000641">
    <property type="protein sequence ID" value="EED93362.1"/>
    <property type="molecule type" value="Genomic_DNA"/>
</dbReference>
<dbReference type="KEGG" id="tps:THAPSDRAFT_33950"/>
<dbReference type="PaxDb" id="35128-Thaps33950"/>
<keyword evidence="1" id="KW-1133">Transmembrane helix</keyword>
<name>B8BZI4_THAPS</name>
<keyword evidence="3" id="KW-1185">Reference proteome</keyword>
<dbReference type="InterPro" id="IPR026721">
    <property type="entry name" value="TMEM18"/>
</dbReference>
<dbReference type="Proteomes" id="UP000001449">
    <property type="component" value="Chromosome 4"/>
</dbReference>
<dbReference type="RefSeq" id="XP_002289825.1">
    <property type="nucleotide sequence ID" value="XM_002289789.1"/>
</dbReference>
<feature type="non-terminal residue" evidence="2">
    <location>
        <position position="127"/>
    </location>
</feature>
<feature type="transmembrane region" description="Helical" evidence="1">
    <location>
        <begin position="90"/>
        <end position="112"/>
    </location>
</feature>
<reference evidence="2 3" key="1">
    <citation type="journal article" date="2004" name="Science">
        <title>The genome of the diatom Thalassiosira pseudonana: ecology, evolution, and metabolism.</title>
        <authorList>
            <person name="Armbrust E.V."/>
            <person name="Berges J.A."/>
            <person name="Bowler C."/>
            <person name="Green B.R."/>
            <person name="Martinez D."/>
            <person name="Putnam N.H."/>
            <person name="Zhou S."/>
            <person name="Allen A.E."/>
            <person name="Apt K.E."/>
            <person name="Bechner M."/>
            <person name="Brzezinski M.A."/>
            <person name="Chaal B.K."/>
            <person name="Chiovitti A."/>
            <person name="Davis A.K."/>
            <person name="Demarest M.S."/>
            <person name="Detter J.C."/>
            <person name="Glavina T."/>
            <person name="Goodstein D."/>
            <person name="Hadi M.Z."/>
            <person name="Hellsten U."/>
            <person name="Hildebrand M."/>
            <person name="Jenkins B.D."/>
            <person name="Jurka J."/>
            <person name="Kapitonov V.V."/>
            <person name="Kroger N."/>
            <person name="Lau W.W."/>
            <person name="Lane T.W."/>
            <person name="Larimer F.W."/>
            <person name="Lippmeier J.C."/>
            <person name="Lucas S."/>
            <person name="Medina M."/>
            <person name="Montsant A."/>
            <person name="Obornik M."/>
            <person name="Parker M.S."/>
            <person name="Palenik B."/>
            <person name="Pazour G.J."/>
            <person name="Richardson P.M."/>
            <person name="Rynearson T.A."/>
            <person name="Saito M.A."/>
            <person name="Schwartz D.C."/>
            <person name="Thamatrakoln K."/>
            <person name="Valentin K."/>
            <person name="Vardi A."/>
            <person name="Wilkerson F.P."/>
            <person name="Rokhsar D.S."/>
        </authorList>
    </citation>
    <scope>NUCLEOTIDE SEQUENCE [LARGE SCALE GENOMIC DNA]</scope>
    <source>
        <strain evidence="2 3">CCMP1335</strain>
    </source>
</reference>
<feature type="transmembrane region" description="Helical" evidence="1">
    <location>
        <begin position="23"/>
        <end position="43"/>
    </location>
</feature>
<evidence type="ECO:0000313" key="3">
    <source>
        <dbReference type="Proteomes" id="UP000001449"/>
    </source>
</evidence>
<accession>B8BZI4</accession>
<sequence>QTGPQTSMEHIQAFSAAITWNEPFIRCLIAFHVLFIVAAIVLIRKGDIYFRMGFMVVIGVIVRLAERLNQYGNNHWREFSTQNYFDRSGIFMGIMICAPLLVICFVLLVTLIREASNLLVDVKRMKM</sequence>
<protein>
    <submittedName>
        <fullName evidence="2">Uncharacterized protein</fullName>
    </submittedName>
</protein>
<evidence type="ECO:0000256" key="1">
    <source>
        <dbReference type="SAM" id="Phobius"/>
    </source>
</evidence>
<dbReference type="Pfam" id="PF14770">
    <property type="entry name" value="TMEM18"/>
    <property type="match status" value="1"/>
</dbReference>
<reference evidence="2 3" key="2">
    <citation type="journal article" date="2008" name="Nature">
        <title>The Phaeodactylum genome reveals the evolutionary history of diatom genomes.</title>
        <authorList>
            <person name="Bowler C."/>
            <person name="Allen A.E."/>
            <person name="Badger J.H."/>
            <person name="Grimwood J."/>
            <person name="Jabbari K."/>
            <person name="Kuo A."/>
            <person name="Maheswari U."/>
            <person name="Martens C."/>
            <person name="Maumus F."/>
            <person name="Otillar R.P."/>
            <person name="Rayko E."/>
            <person name="Salamov A."/>
            <person name="Vandepoele K."/>
            <person name="Beszteri B."/>
            <person name="Gruber A."/>
            <person name="Heijde M."/>
            <person name="Katinka M."/>
            <person name="Mock T."/>
            <person name="Valentin K."/>
            <person name="Verret F."/>
            <person name="Berges J.A."/>
            <person name="Brownlee C."/>
            <person name="Cadoret J.P."/>
            <person name="Chiovitti A."/>
            <person name="Choi C.J."/>
            <person name="Coesel S."/>
            <person name="De Martino A."/>
            <person name="Detter J.C."/>
            <person name="Durkin C."/>
            <person name="Falciatore A."/>
            <person name="Fournet J."/>
            <person name="Haruta M."/>
            <person name="Huysman M.J."/>
            <person name="Jenkins B.D."/>
            <person name="Jiroutova K."/>
            <person name="Jorgensen R.E."/>
            <person name="Joubert Y."/>
            <person name="Kaplan A."/>
            <person name="Kroger N."/>
            <person name="Kroth P.G."/>
            <person name="La Roche J."/>
            <person name="Lindquist E."/>
            <person name="Lommer M."/>
            <person name="Martin-Jezequel V."/>
            <person name="Lopez P.J."/>
            <person name="Lucas S."/>
            <person name="Mangogna M."/>
            <person name="McGinnis K."/>
            <person name="Medlin L.K."/>
            <person name="Montsant A."/>
            <person name="Oudot-Le Secq M.P."/>
            <person name="Napoli C."/>
            <person name="Obornik M."/>
            <person name="Parker M.S."/>
            <person name="Petit J.L."/>
            <person name="Porcel B.M."/>
            <person name="Poulsen N."/>
            <person name="Robison M."/>
            <person name="Rychlewski L."/>
            <person name="Rynearson T.A."/>
            <person name="Schmutz J."/>
            <person name="Shapiro H."/>
            <person name="Siaut M."/>
            <person name="Stanley M."/>
            <person name="Sussman M.R."/>
            <person name="Taylor A.R."/>
            <person name="Vardi A."/>
            <person name="von Dassow P."/>
            <person name="Vyverman W."/>
            <person name="Willis A."/>
            <person name="Wyrwicz L.S."/>
            <person name="Rokhsar D.S."/>
            <person name="Weissenbach J."/>
            <person name="Armbrust E.V."/>
            <person name="Green B.R."/>
            <person name="Van de Peer Y."/>
            <person name="Grigoriev I.V."/>
        </authorList>
    </citation>
    <scope>NUCLEOTIDE SEQUENCE [LARGE SCALE GENOMIC DNA]</scope>
    <source>
        <strain evidence="2 3">CCMP1335</strain>
    </source>
</reference>
<feature type="transmembrane region" description="Helical" evidence="1">
    <location>
        <begin position="48"/>
        <end position="65"/>
    </location>
</feature>
<dbReference type="GO" id="GO:0031965">
    <property type="term" value="C:nuclear membrane"/>
    <property type="evidence" value="ECO:0000318"/>
    <property type="project" value="GO_Central"/>
</dbReference>
<feature type="non-terminal residue" evidence="2">
    <location>
        <position position="1"/>
    </location>
</feature>
<keyword evidence="1" id="KW-0812">Transmembrane</keyword>
<keyword evidence="1" id="KW-0472">Membrane</keyword>
<dbReference type="HOGENOM" id="CLU_101161_0_1_1"/>
<proteinExistence type="predicted"/>
<dbReference type="eggNOG" id="ENOG502RZ4T">
    <property type="taxonomic scope" value="Eukaryota"/>
</dbReference>
<dbReference type="InParanoid" id="B8BZI4"/>
<gene>
    <name evidence="2" type="ORF">THAPSDRAFT_33950</name>
</gene>